<keyword evidence="5" id="KW-0680">Restriction system</keyword>
<dbReference type="Gene3D" id="3.40.50.150">
    <property type="entry name" value="Vaccinia Virus protein VP39"/>
    <property type="match status" value="1"/>
</dbReference>
<protein>
    <submittedName>
        <fullName evidence="8">Type III restriction-modification system methylation subunit</fullName>
    </submittedName>
</protein>
<keyword evidence="3" id="KW-0808">Transferase</keyword>
<keyword evidence="8" id="KW-0614">Plasmid</keyword>
<evidence type="ECO:0000313" key="8">
    <source>
        <dbReference type="EMBL" id="AEA32959.1"/>
    </source>
</evidence>
<evidence type="ECO:0000256" key="4">
    <source>
        <dbReference type="ARBA" id="ARBA00022691"/>
    </source>
</evidence>
<dbReference type="InterPro" id="IPR001091">
    <property type="entry name" value="RM_Methyltransferase"/>
</dbReference>
<dbReference type="PIRSF" id="PIRSF015855">
    <property type="entry name" value="TypeIII_Mtase_mKpnI"/>
    <property type="match status" value="1"/>
</dbReference>
<evidence type="ECO:0000256" key="5">
    <source>
        <dbReference type="ARBA" id="ARBA00022747"/>
    </source>
</evidence>
<feature type="domain" description="Type III restriction/modification enzyme methylation subunit" evidence="7">
    <location>
        <begin position="41"/>
        <end position="96"/>
    </location>
</feature>
<dbReference type="Proteomes" id="UP000007033">
    <property type="component" value="Plasmid p2"/>
</dbReference>
<feature type="domain" description="DNA methylase N-4/N-6" evidence="6">
    <location>
        <begin position="199"/>
        <end position="510"/>
    </location>
</feature>
<gene>
    <name evidence="8" type="ORF">LA2_11159</name>
</gene>
<evidence type="ECO:0000313" key="9">
    <source>
        <dbReference type="Proteomes" id="UP000007033"/>
    </source>
</evidence>
<dbReference type="PROSITE" id="PS00092">
    <property type="entry name" value="N6_MTASE"/>
    <property type="match status" value="1"/>
</dbReference>
<dbReference type="EMBL" id="CP002613">
    <property type="protein sequence ID" value="AEA32959.1"/>
    <property type="molecule type" value="Genomic_DNA"/>
</dbReference>
<dbReference type="Pfam" id="PF01555">
    <property type="entry name" value="N6_N4_Mtase"/>
    <property type="match status" value="1"/>
</dbReference>
<dbReference type="GO" id="GO:0032259">
    <property type="term" value="P:methylation"/>
    <property type="evidence" value="ECO:0007669"/>
    <property type="project" value="UniProtKB-KW"/>
</dbReference>
<dbReference type="PANTHER" id="PTHR13370:SF3">
    <property type="entry name" value="TRNA (GUANINE(10)-N2)-METHYLTRANSFERASE HOMOLOG"/>
    <property type="match status" value="1"/>
</dbReference>
<sequence length="645" mass="74756">MAVDTKAMRHLKNVLLQFGDKYIVNDAVKRADTIEDLNNYDEDLITAILKDDFLRKTYTTKIANTEIFEVDKFVDMLHYKEYWEDSFTRYNNGVGLAVGDRYIKDSSDVVLNFTHKDCVLKAGMTKEDQKNVYEPFLNETLARSEIDELEEPKILVNATRYDKNGATAANYFDTQDNLIIKGNNLLALYSIKDRYAGKIKLIYLDPPYYFNKQKSTDSFAYNTNYKLSTWLTFMKNRLEVCKELLCDNGAIIVSIDDDGQAYLKVLMDEIFGQNNFVETFLWRKTDNADSLGNKSRSGVEYLHAYVLKNNSEKWIGKESENGDAPLLKKVNNISERTFPAGSIHFKIDDGVYKKGHYANADLLNDLIVKNSVNENNVTIRGHFVWGQNTIEEEIQKGTYFIVKTDKFAIRFQRRDASMMAPEKWINQQYLSKIFKIGTNEDASSHVTKLGFNFNNPKPESLIAFFIRAITKENDIVLDFFMGSGTTQAAALKMHRRFIGIDQMDYIKTIAVPRLRKVIAGEQGEISKDVNWQGGGSFVYAELMEKNQQYLEEIQNAPDEDTLMDIYDSMKENSDIDFRVDLDNLEKEFRVGHFQTFDERKRELIRIIDKNQLYYSKNNLDDGNVKLLLSKDDYHFNKSFYNKEEF</sequence>
<dbReference type="SUPFAM" id="SSF53335">
    <property type="entry name" value="S-adenosyl-L-methionine-dependent methyltransferases"/>
    <property type="match status" value="1"/>
</dbReference>
<evidence type="ECO:0000259" key="7">
    <source>
        <dbReference type="Pfam" id="PF12564"/>
    </source>
</evidence>
<proteinExistence type="inferred from homology"/>
<dbReference type="GO" id="GO:0003677">
    <property type="term" value="F:DNA binding"/>
    <property type="evidence" value="ECO:0007669"/>
    <property type="project" value="InterPro"/>
</dbReference>
<dbReference type="PANTHER" id="PTHR13370">
    <property type="entry name" value="RNA METHYLASE-RELATED"/>
    <property type="match status" value="1"/>
</dbReference>
<dbReference type="HOGENOM" id="CLU_029607_1_0_9"/>
<dbReference type="REBASE" id="34122">
    <property type="entry name" value="M.LamGRLORF11159P"/>
</dbReference>
<dbReference type="InterPro" id="IPR002052">
    <property type="entry name" value="DNA_methylase_N6_adenine_CS"/>
</dbReference>
<keyword evidence="4" id="KW-0949">S-adenosyl-L-methionine</keyword>
<organism evidence="8 9">
    <name type="scientific">Lactobacillus amylovorus (strain GRL 1112)</name>
    <dbReference type="NCBI Taxonomy" id="695560"/>
    <lineage>
        <taxon>Bacteria</taxon>
        <taxon>Bacillati</taxon>
        <taxon>Bacillota</taxon>
        <taxon>Bacilli</taxon>
        <taxon>Lactobacillales</taxon>
        <taxon>Lactobacillaceae</taxon>
        <taxon>Lactobacillus</taxon>
    </lineage>
</organism>
<dbReference type="InterPro" id="IPR029063">
    <property type="entry name" value="SAM-dependent_MTases_sf"/>
</dbReference>
<dbReference type="InterPro" id="IPR002941">
    <property type="entry name" value="DNA_methylase_N4/N6"/>
</dbReference>
<reference evidence="8 9" key="1">
    <citation type="submission" date="2011-03" db="EMBL/GenBank/DDBJ databases">
        <authorList>
            <person name="Kant R."/>
            <person name="Paulin L."/>
            <person name="Alatalo E."/>
            <person name="de Vos W.M."/>
            <person name="Palva A."/>
        </authorList>
    </citation>
    <scope>NUCLEOTIDE SEQUENCE [LARGE SCALE GENOMIC DNA]</scope>
    <source>
        <strain evidence="8 9">GRL 1112</strain>
        <plasmid evidence="9">plasmid2</plasmid>
    </source>
</reference>
<name>F2M3V9_LACAR</name>
<accession>F2M3V9</accession>
<dbReference type="InterPro" id="IPR022221">
    <property type="entry name" value="TypeIII_RM_meth"/>
</dbReference>
<geneLocation type="plasmid" evidence="9">
    <name>plasmid2</name>
</geneLocation>
<dbReference type="GO" id="GO:0005737">
    <property type="term" value="C:cytoplasm"/>
    <property type="evidence" value="ECO:0007669"/>
    <property type="project" value="TreeGrafter"/>
</dbReference>
<evidence type="ECO:0000256" key="2">
    <source>
        <dbReference type="ARBA" id="ARBA00022603"/>
    </source>
</evidence>
<keyword evidence="2" id="KW-0489">Methyltransferase</keyword>
<dbReference type="KEGG" id="lam:LA2_11159"/>
<evidence type="ECO:0000256" key="3">
    <source>
        <dbReference type="ARBA" id="ARBA00022679"/>
    </source>
</evidence>
<dbReference type="Pfam" id="PF12564">
    <property type="entry name" value="TypeIII_RM_meth"/>
    <property type="match status" value="1"/>
</dbReference>
<evidence type="ECO:0000259" key="6">
    <source>
        <dbReference type="Pfam" id="PF01555"/>
    </source>
</evidence>
<dbReference type="InterPro" id="IPR002295">
    <property type="entry name" value="N4/N6-MTase_EcoPI_Mod-like"/>
</dbReference>
<dbReference type="GO" id="GO:0009307">
    <property type="term" value="P:DNA restriction-modification system"/>
    <property type="evidence" value="ECO:0007669"/>
    <property type="project" value="UniProtKB-KW"/>
</dbReference>
<dbReference type="GO" id="GO:0008170">
    <property type="term" value="F:N-methyltransferase activity"/>
    <property type="evidence" value="ECO:0007669"/>
    <property type="project" value="InterPro"/>
</dbReference>
<dbReference type="AlphaFoldDB" id="F2M3V9"/>
<evidence type="ECO:0000256" key="1">
    <source>
        <dbReference type="ARBA" id="ARBA00006594"/>
    </source>
</evidence>
<comment type="similarity">
    <text evidence="1">Belongs to the N(4)/N(6)-methyltransferase family.</text>
</comment>
<dbReference type="RefSeq" id="WP_013688804.1">
    <property type="nucleotide sequence ID" value="NC_015322.1"/>
</dbReference>
<dbReference type="PRINTS" id="PR00508">
    <property type="entry name" value="S21N4MTFRASE"/>
</dbReference>